<reference evidence="2" key="1">
    <citation type="submission" date="2017-03" db="EMBL/GenBank/DDBJ databases">
        <title>Phytopthora megakarya and P. palmivora, two closely related causual agents of cacao black pod achieved similar genome size and gene model numbers by different mechanisms.</title>
        <authorList>
            <person name="Ali S."/>
            <person name="Shao J."/>
            <person name="Larry D.J."/>
            <person name="Kronmiller B."/>
            <person name="Shen D."/>
            <person name="Strem M.D."/>
            <person name="Melnick R.L."/>
            <person name="Guiltinan M.J."/>
            <person name="Tyler B.M."/>
            <person name="Meinhardt L.W."/>
            <person name="Bailey B.A."/>
        </authorList>
    </citation>
    <scope>NUCLEOTIDE SEQUENCE [LARGE SCALE GENOMIC DNA]</scope>
    <source>
        <strain evidence="2">zdho120</strain>
    </source>
</reference>
<dbReference type="OrthoDB" id="93167at2759"/>
<dbReference type="STRING" id="4795.A0A225WCW9"/>
<comment type="caution">
    <text evidence="1">The sequence shown here is derived from an EMBL/GenBank/DDBJ whole genome shotgun (WGS) entry which is preliminary data.</text>
</comment>
<proteinExistence type="predicted"/>
<protein>
    <submittedName>
        <fullName evidence="1">Pol Polyprotein</fullName>
    </submittedName>
</protein>
<sequence>MTMFQRRAHLSLLYKAGDRILPGNYRPLTLLNHDAKLGPKFLLRRLDKVLPSIIHEDPNGFMPERSIRHTLLRFQDIQDIWHRK</sequence>
<evidence type="ECO:0000313" key="2">
    <source>
        <dbReference type="Proteomes" id="UP000198211"/>
    </source>
</evidence>
<dbReference type="Proteomes" id="UP000198211">
    <property type="component" value="Unassembled WGS sequence"/>
</dbReference>
<keyword evidence="2" id="KW-1185">Reference proteome</keyword>
<dbReference type="EMBL" id="NBNE01001247">
    <property type="protein sequence ID" value="OWZ14847.1"/>
    <property type="molecule type" value="Genomic_DNA"/>
</dbReference>
<gene>
    <name evidence="1" type="ORF">PHMEG_00011606</name>
</gene>
<evidence type="ECO:0000313" key="1">
    <source>
        <dbReference type="EMBL" id="OWZ14847.1"/>
    </source>
</evidence>
<dbReference type="PANTHER" id="PTHR19446">
    <property type="entry name" value="REVERSE TRANSCRIPTASES"/>
    <property type="match status" value="1"/>
</dbReference>
<name>A0A225WCW9_9STRA</name>
<accession>A0A225WCW9</accession>
<dbReference type="AlphaFoldDB" id="A0A225WCW9"/>
<organism evidence="1 2">
    <name type="scientific">Phytophthora megakarya</name>
    <dbReference type="NCBI Taxonomy" id="4795"/>
    <lineage>
        <taxon>Eukaryota</taxon>
        <taxon>Sar</taxon>
        <taxon>Stramenopiles</taxon>
        <taxon>Oomycota</taxon>
        <taxon>Peronosporomycetes</taxon>
        <taxon>Peronosporales</taxon>
        <taxon>Peronosporaceae</taxon>
        <taxon>Phytophthora</taxon>
    </lineage>
</organism>